<proteinExistence type="predicted"/>
<protein>
    <submittedName>
        <fullName evidence="1">Uncharacterized protein</fullName>
    </submittedName>
</protein>
<dbReference type="RefSeq" id="WP_206717131.1">
    <property type="nucleotide sequence ID" value="NZ_CP071091.1"/>
</dbReference>
<evidence type="ECO:0000313" key="1">
    <source>
        <dbReference type="EMBL" id="QSQ15421.1"/>
    </source>
</evidence>
<reference evidence="1 2" key="1">
    <citation type="submission" date="2021-02" db="EMBL/GenBank/DDBJ databases">
        <title>De Novo genome assembly of isolated myxobacteria.</title>
        <authorList>
            <person name="Stevens D.C."/>
        </authorList>
    </citation>
    <scope>NUCLEOTIDE SEQUENCE [LARGE SCALE GENOMIC DNA]</scope>
    <source>
        <strain evidence="1 2">SCHIC003</strain>
    </source>
</reference>
<accession>A0ABX7NDE1</accession>
<gene>
    <name evidence="1" type="ORF">JY572_04910</name>
</gene>
<organism evidence="1 2">
    <name type="scientific">Myxococcus landrumensis</name>
    <dbReference type="NCBI Taxonomy" id="2813577"/>
    <lineage>
        <taxon>Bacteria</taxon>
        <taxon>Pseudomonadati</taxon>
        <taxon>Myxococcota</taxon>
        <taxon>Myxococcia</taxon>
        <taxon>Myxococcales</taxon>
        <taxon>Cystobacterineae</taxon>
        <taxon>Myxococcaceae</taxon>
        <taxon>Myxococcus</taxon>
    </lineage>
</organism>
<evidence type="ECO:0000313" key="2">
    <source>
        <dbReference type="Proteomes" id="UP000663090"/>
    </source>
</evidence>
<keyword evidence="2" id="KW-1185">Reference proteome</keyword>
<dbReference type="Proteomes" id="UP000663090">
    <property type="component" value="Chromosome"/>
</dbReference>
<sequence>MREAPASPHLEDGAAAISIEIDGQTFHLHPGVTSGAPEVEASTGGRFQLHPWSFDSHLRALGVHAWLDGAGMTFDADGFASDVLRGSGVPESLFTELTPLALWWALGGAREPSLGTLPEGWVQAGDVRARLRPWTFSERARVAEESLTLEPDGTRELHLERYLRAMLAVSVVEIVPAVPMDTLDGASTTALLEAVVAINTGDERNEDQTLRTPGTQARVLAEVTLKLCRALGWTPSQVWATPAAEVDRLLAMLRLTEAHAPAPAPKRRTPRLSDFPDAVVIQVEDD</sequence>
<name>A0ABX7NDE1_9BACT</name>
<dbReference type="EMBL" id="CP071091">
    <property type="protein sequence ID" value="QSQ15421.1"/>
    <property type="molecule type" value="Genomic_DNA"/>
</dbReference>